<feature type="domain" description="Anti-sigma-28 factor FlgM C-terminal" evidence="9">
    <location>
        <begin position="50"/>
        <end position="90"/>
    </location>
</feature>
<sequence length="101" mass="10335">MAGDDKLNLQVSSISRIAPARRVANGSESPSVATARAVGNAPASVPVTRLTSLAKELGEQGPPVDHARIAMLRDAIASGAYTVDATLIANAAVRFHQGSSN</sequence>
<keyword evidence="10" id="KW-0282">Flagellum</keyword>
<organism evidence="10 11">
    <name type="scientific">Sphingopyxis jiangsuensis</name>
    <dbReference type="NCBI Taxonomy" id="2871171"/>
    <lineage>
        <taxon>Bacteria</taxon>
        <taxon>Pseudomonadati</taxon>
        <taxon>Pseudomonadota</taxon>
        <taxon>Alphaproteobacteria</taxon>
        <taxon>Sphingomonadales</taxon>
        <taxon>Sphingomonadaceae</taxon>
        <taxon>Sphingopyxis</taxon>
    </lineage>
</organism>
<protein>
    <recommendedName>
        <fullName evidence="2">Negative regulator of flagellin synthesis</fullName>
    </recommendedName>
    <alternativeName>
        <fullName evidence="8">Anti-sigma-28 factor</fullName>
    </alternativeName>
</protein>
<dbReference type="InterPro" id="IPR031316">
    <property type="entry name" value="FlgM_C"/>
</dbReference>
<dbReference type="SUPFAM" id="SSF101498">
    <property type="entry name" value="Anti-sigma factor FlgM"/>
    <property type="match status" value="1"/>
</dbReference>
<evidence type="ECO:0000256" key="4">
    <source>
        <dbReference type="ARBA" id="ARBA00022795"/>
    </source>
</evidence>
<evidence type="ECO:0000256" key="2">
    <source>
        <dbReference type="ARBA" id="ARBA00017823"/>
    </source>
</evidence>
<evidence type="ECO:0000313" key="10">
    <source>
        <dbReference type="EMBL" id="MBY4637263.1"/>
    </source>
</evidence>
<dbReference type="RefSeq" id="WP_201928601.1">
    <property type="nucleotide sequence ID" value="NZ_JAERPO010000002.1"/>
</dbReference>
<dbReference type="Pfam" id="PF04316">
    <property type="entry name" value="FlgM"/>
    <property type="match status" value="1"/>
</dbReference>
<accession>A0ABS7MEH6</accession>
<keyword evidence="3" id="KW-0678">Repressor</keyword>
<reference evidence="10" key="1">
    <citation type="submission" date="2021-08" db="EMBL/GenBank/DDBJ databases">
        <title>Sphingopyxis panaciterrulae sp. nov., isolated from the surface water of the Yellow Sea.</title>
        <authorList>
            <person name="Gao Z."/>
            <person name="Zhang D."/>
            <person name="Zhang A."/>
        </authorList>
    </citation>
    <scope>NUCLEOTIDE SEQUENCE</scope>
    <source>
        <strain evidence="10">XHP0097</strain>
    </source>
</reference>
<evidence type="ECO:0000256" key="6">
    <source>
        <dbReference type="ARBA" id="ARBA00023163"/>
    </source>
</evidence>
<comment type="similarity">
    <text evidence="1">Belongs to the FlgM family.</text>
</comment>
<dbReference type="Proteomes" id="UP001166571">
    <property type="component" value="Unassembled WGS sequence"/>
</dbReference>
<comment type="function">
    <text evidence="7">Responsible for the coupling of flagellin expression to flagellar assembly by preventing expression of the flagellin genes when a component of the middle class of proteins is defective. It negatively regulates flagellar genes by inhibiting the activity of FliA by directly binding to FliA.</text>
</comment>
<dbReference type="NCBIfam" id="TIGR03824">
    <property type="entry name" value="FlgM_jcvi"/>
    <property type="match status" value="1"/>
</dbReference>
<gene>
    <name evidence="10" type="primary">flgM</name>
    <name evidence="10" type="ORF">K5P26_08950</name>
</gene>
<keyword evidence="10" id="KW-0966">Cell projection</keyword>
<evidence type="ECO:0000256" key="3">
    <source>
        <dbReference type="ARBA" id="ARBA00022491"/>
    </source>
</evidence>
<evidence type="ECO:0000256" key="5">
    <source>
        <dbReference type="ARBA" id="ARBA00023015"/>
    </source>
</evidence>
<proteinExistence type="inferred from homology"/>
<evidence type="ECO:0000259" key="9">
    <source>
        <dbReference type="Pfam" id="PF04316"/>
    </source>
</evidence>
<keyword evidence="6" id="KW-0804">Transcription</keyword>
<dbReference type="InterPro" id="IPR035890">
    <property type="entry name" value="Anti-sigma-28_factor_FlgM_sf"/>
</dbReference>
<keyword evidence="4" id="KW-1005">Bacterial flagellum biogenesis</keyword>
<evidence type="ECO:0000256" key="1">
    <source>
        <dbReference type="ARBA" id="ARBA00005322"/>
    </source>
</evidence>
<name>A0ABS7MEH6_9SPHN</name>
<keyword evidence="10" id="KW-0969">Cilium</keyword>
<evidence type="ECO:0000256" key="8">
    <source>
        <dbReference type="ARBA" id="ARBA00030117"/>
    </source>
</evidence>
<evidence type="ECO:0000313" key="11">
    <source>
        <dbReference type="Proteomes" id="UP001166571"/>
    </source>
</evidence>
<keyword evidence="11" id="KW-1185">Reference proteome</keyword>
<dbReference type="EMBL" id="JAILXK010000002">
    <property type="protein sequence ID" value="MBY4637263.1"/>
    <property type="molecule type" value="Genomic_DNA"/>
</dbReference>
<comment type="caution">
    <text evidence="10">The sequence shown here is derived from an EMBL/GenBank/DDBJ whole genome shotgun (WGS) entry which is preliminary data.</text>
</comment>
<keyword evidence="5" id="KW-0805">Transcription regulation</keyword>
<evidence type="ECO:0000256" key="7">
    <source>
        <dbReference type="ARBA" id="ARBA00024739"/>
    </source>
</evidence>
<dbReference type="InterPro" id="IPR007412">
    <property type="entry name" value="FlgM"/>
</dbReference>